<dbReference type="STRING" id="348780.NP_4790A"/>
<dbReference type="InterPro" id="IPR040493">
    <property type="entry name" value="DUF5518"/>
</dbReference>
<keyword evidence="2" id="KW-0812">Transmembrane</keyword>
<keyword evidence="4" id="KW-1185">Reference proteome</keyword>
<gene>
    <name evidence="3" type="ordered locus">NP_4790A</name>
</gene>
<reference evidence="3 4" key="1">
    <citation type="journal article" date="2005" name="Genome Res.">
        <title>Living with two extremes: conclusions from the genome sequence of Natronomonas pharaonis.</title>
        <authorList>
            <person name="Falb M."/>
            <person name="Pfeiffer F."/>
            <person name="Palm P."/>
            <person name="Rodewald K."/>
            <person name="Hickmann V."/>
            <person name="Tittor J."/>
            <person name="Oesterhelt D."/>
        </authorList>
    </citation>
    <scope>NUCLEOTIDE SEQUENCE [LARGE SCALE GENOMIC DNA]</scope>
    <source>
        <strain evidence="4">ATCC 35678 / DSM 2160 / CIP 103997 / JCM 8858 / NBRC 14720 / NCIMB 2260 / Gabara</strain>
    </source>
</reference>
<dbReference type="eggNOG" id="arCOG04907">
    <property type="taxonomic scope" value="Archaea"/>
</dbReference>
<feature type="transmembrane region" description="Helical" evidence="2">
    <location>
        <begin position="40"/>
        <end position="67"/>
    </location>
</feature>
<organism evidence="3 4">
    <name type="scientific">Natronomonas pharaonis (strain ATCC 35678 / DSM 2160 / CIP 103997 / JCM 8858 / NBRC 14720 / NCIMB 2260 / Gabara)</name>
    <name type="common">Halobacterium pharaonis</name>
    <dbReference type="NCBI Taxonomy" id="348780"/>
    <lineage>
        <taxon>Archaea</taxon>
        <taxon>Methanobacteriati</taxon>
        <taxon>Methanobacteriota</taxon>
        <taxon>Stenosarchaea group</taxon>
        <taxon>Halobacteria</taxon>
        <taxon>Halobacteriales</taxon>
        <taxon>Natronomonadaceae</taxon>
        <taxon>Natronomonas</taxon>
    </lineage>
</organism>
<dbReference type="Proteomes" id="UP000002698">
    <property type="component" value="Chromosome"/>
</dbReference>
<keyword evidence="2" id="KW-0472">Membrane</keyword>
<evidence type="ECO:0000313" key="4">
    <source>
        <dbReference type="Proteomes" id="UP000002698"/>
    </source>
</evidence>
<keyword evidence="2" id="KW-1133">Transmembrane helix</keyword>
<dbReference type="EnsemblBacteria" id="CAI50486">
    <property type="protein sequence ID" value="CAI50486"/>
    <property type="gene ID" value="NP_4790A"/>
</dbReference>
<proteinExistence type="predicted"/>
<dbReference type="Pfam" id="PF17647">
    <property type="entry name" value="DUF5518"/>
    <property type="match status" value="1"/>
</dbReference>
<evidence type="ECO:0000256" key="1">
    <source>
        <dbReference type="SAM" id="MobiDB-lite"/>
    </source>
</evidence>
<feature type="transmembrane region" description="Helical" evidence="2">
    <location>
        <begin position="79"/>
        <end position="106"/>
    </location>
</feature>
<feature type="transmembrane region" description="Helical" evidence="2">
    <location>
        <begin position="118"/>
        <end position="141"/>
    </location>
</feature>
<dbReference type="AlphaFoldDB" id="A0A1U7EZ11"/>
<evidence type="ECO:0000256" key="2">
    <source>
        <dbReference type="SAM" id="Phobius"/>
    </source>
</evidence>
<dbReference type="GeneID" id="3702176"/>
<protein>
    <submittedName>
        <fullName evidence="3">Uncharacterized protein</fullName>
    </submittedName>
</protein>
<feature type="region of interest" description="Disordered" evidence="1">
    <location>
        <begin position="1"/>
        <end position="32"/>
    </location>
</feature>
<dbReference type="OrthoDB" id="341846at2157"/>
<dbReference type="KEGG" id="nph:NP_4790A"/>
<name>A0A1U7EZ11_NATPD</name>
<sequence>MVPDDSLRSDDTLSRDHSRHDDARQRDTPRDDGSSTVLNAVIGAVVGVVLYFIPLSTLLGGATTAYLDGGTRTDGAKAGALAGGFMFLPVAFFTLVGGLFFFPFLLGGPGLPVSLWPLLLGFSAVYTVGLAALGGYLGIYLKEQL</sequence>
<dbReference type="HOGENOM" id="CLU_149107_0_0_2"/>
<dbReference type="RefSeq" id="WP_049939712.1">
    <property type="nucleotide sequence ID" value="NC_007426.1"/>
</dbReference>
<evidence type="ECO:0000313" key="3">
    <source>
        <dbReference type="EMBL" id="CAI50486.2"/>
    </source>
</evidence>
<dbReference type="EMBL" id="CR936257">
    <property type="protein sequence ID" value="CAI50486.2"/>
    <property type="molecule type" value="Genomic_DNA"/>
</dbReference>
<accession>A0A1U7EZ11</accession>